<dbReference type="HOGENOM" id="CLU_2420901_0_0_10"/>
<comment type="caution">
    <text evidence="1">The sequence shown here is derived from an EMBL/GenBank/DDBJ whole genome shotgun (WGS) entry which is preliminary data.</text>
</comment>
<dbReference type="PATRIC" id="fig|1321819.3.peg.535"/>
<gene>
    <name evidence="1" type="ORF">HMPREF1981_00571</name>
</gene>
<organism evidence="1 2">
    <name type="scientific">Bacteroides pyogenes F0041</name>
    <dbReference type="NCBI Taxonomy" id="1321819"/>
    <lineage>
        <taxon>Bacteria</taxon>
        <taxon>Pseudomonadati</taxon>
        <taxon>Bacteroidota</taxon>
        <taxon>Bacteroidia</taxon>
        <taxon>Bacteroidales</taxon>
        <taxon>Bacteroidaceae</taxon>
        <taxon>Bacteroides</taxon>
    </lineage>
</organism>
<dbReference type="AlphaFoldDB" id="U2CUY9"/>
<name>U2CUY9_9BACE</name>
<sequence>MIWGNFESAVKVVIDYDSVFLLNGFARKRPFAAVEGASERVGADVVKVLFSVGPFVAVGSASERDFEKVGVSFRWTNRLADYLFGHCFFIS</sequence>
<accession>U2CUY9</accession>
<dbReference type="Proteomes" id="UP000016496">
    <property type="component" value="Unassembled WGS sequence"/>
</dbReference>
<protein>
    <submittedName>
        <fullName evidence="1">Uncharacterized protein</fullName>
    </submittedName>
</protein>
<dbReference type="EMBL" id="AWSV01000039">
    <property type="protein sequence ID" value="ERI88370.1"/>
    <property type="molecule type" value="Genomic_DNA"/>
</dbReference>
<proteinExistence type="predicted"/>
<reference evidence="1 2" key="1">
    <citation type="submission" date="2013-08" db="EMBL/GenBank/DDBJ databases">
        <authorList>
            <person name="Weinstock G."/>
            <person name="Sodergren E."/>
            <person name="Wylie T."/>
            <person name="Fulton L."/>
            <person name="Fulton R."/>
            <person name="Fronick C."/>
            <person name="O'Laughlin M."/>
            <person name="Godfrey J."/>
            <person name="Miner T."/>
            <person name="Herter B."/>
            <person name="Appelbaum E."/>
            <person name="Cordes M."/>
            <person name="Lek S."/>
            <person name="Wollam A."/>
            <person name="Pepin K.H."/>
            <person name="Palsikar V.B."/>
            <person name="Mitreva M."/>
            <person name="Wilson R.K."/>
        </authorList>
    </citation>
    <scope>NUCLEOTIDE SEQUENCE [LARGE SCALE GENOMIC DNA]</scope>
    <source>
        <strain evidence="1 2">F0041</strain>
    </source>
</reference>
<evidence type="ECO:0000313" key="1">
    <source>
        <dbReference type="EMBL" id="ERI88370.1"/>
    </source>
</evidence>
<evidence type="ECO:0000313" key="2">
    <source>
        <dbReference type="Proteomes" id="UP000016496"/>
    </source>
</evidence>